<feature type="compositionally biased region" description="Polar residues" evidence="1">
    <location>
        <begin position="327"/>
        <end position="339"/>
    </location>
</feature>
<feature type="compositionally biased region" description="Pro residues" evidence="1">
    <location>
        <begin position="264"/>
        <end position="282"/>
    </location>
</feature>
<organism evidence="2 3">
    <name type="scientific">Halocaridina rubra</name>
    <name type="common">Hawaiian red shrimp</name>
    <dbReference type="NCBI Taxonomy" id="373956"/>
    <lineage>
        <taxon>Eukaryota</taxon>
        <taxon>Metazoa</taxon>
        <taxon>Ecdysozoa</taxon>
        <taxon>Arthropoda</taxon>
        <taxon>Crustacea</taxon>
        <taxon>Multicrustacea</taxon>
        <taxon>Malacostraca</taxon>
        <taxon>Eumalacostraca</taxon>
        <taxon>Eucarida</taxon>
        <taxon>Decapoda</taxon>
        <taxon>Pleocyemata</taxon>
        <taxon>Caridea</taxon>
        <taxon>Atyoidea</taxon>
        <taxon>Atyidae</taxon>
        <taxon>Halocaridina</taxon>
    </lineage>
</organism>
<proteinExistence type="predicted"/>
<evidence type="ECO:0000313" key="3">
    <source>
        <dbReference type="Proteomes" id="UP001381693"/>
    </source>
</evidence>
<comment type="caution">
    <text evidence="2">The sequence shown here is derived from an EMBL/GenBank/DDBJ whole genome shotgun (WGS) entry which is preliminary data.</text>
</comment>
<feature type="region of interest" description="Disordered" evidence="1">
    <location>
        <begin position="201"/>
        <end position="340"/>
    </location>
</feature>
<feature type="region of interest" description="Disordered" evidence="1">
    <location>
        <begin position="129"/>
        <end position="159"/>
    </location>
</feature>
<feature type="compositionally biased region" description="Polar residues" evidence="1">
    <location>
        <begin position="225"/>
        <end position="238"/>
    </location>
</feature>
<dbReference type="EMBL" id="JAXCGZ010006549">
    <property type="protein sequence ID" value="KAK7079679.1"/>
    <property type="molecule type" value="Genomic_DNA"/>
</dbReference>
<evidence type="ECO:0000313" key="2">
    <source>
        <dbReference type="EMBL" id="KAK7079679.1"/>
    </source>
</evidence>
<protein>
    <submittedName>
        <fullName evidence="2">Uncharacterized protein</fullName>
    </submittedName>
</protein>
<feature type="compositionally biased region" description="Low complexity" evidence="1">
    <location>
        <begin position="245"/>
        <end position="263"/>
    </location>
</feature>
<feature type="compositionally biased region" description="Low complexity" evidence="1">
    <location>
        <begin position="283"/>
        <end position="326"/>
    </location>
</feature>
<sequence>TTGQLTVCCLGSDGGAGGSSVPNCRPGCAPQVQAPQCSPAVARCVLAVLDDLQCTTSAKRRSYDGRSHSSDGREIPRAATSRHLPFFEHFHDLSRHRPFIDDTASESSYDSASDYHLYEEILYEATTSSSLKPTEILPPPLPARPPHLFRNVKSPKNLSQEHQVLVKSLRSHAKCLSHHQPLLVVQRSQLPEVQNSQLNENHIQVSSSSPSSSSSKPADKSQKSTNSQNASWQQLQEAKQQKTEQQLNQTNSLQTQQNQSNTKPTPPPKPPKPPRTSLPPPKLSTSTITKTTASPSSSKQLQKSPQETPLLQDHQSLPQQQQMQNQTMESSVLKPQTNKPKQRCNLYSIFKDRDHRRCLSASLQKEYQQDFQENYLPEQKGNSPVKVGTCAAVAGADDDYGFKVVPHVV</sequence>
<feature type="non-terminal residue" evidence="2">
    <location>
        <position position="1"/>
    </location>
</feature>
<name>A0AAN8XI67_HALRR</name>
<gene>
    <name evidence="2" type="ORF">SK128_017518</name>
</gene>
<dbReference type="AlphaFoldDB" id="A0AAN8XI67"/>
<feature type="compositionally biased region" description="Low complexity" evidence="1">
    <location>
        <begin position="206"/>
        <end position="216"/>
    </location>
</feature>
<evidence type="ECO:0000256" key="1">
    <source>
        <dbReference type="SAM" id="MobiDB-lite"/>
    </source>
</evidence>
<accession>A0AAN8XI67</accession>
<keyword evidence="3" id="KW-1185">Reference proteome</keyword>
<reference evidence="2 3" key="1">
    <citation type="submission" date="2023-11" db="EMBL/GenBank/DDBJ databases">
        <title>Halocaridina rubra genome assembly.</title>
        <authorList>
            <person name="Smith C."/>
        </authorList>
    </citation>
    <scope>NUCLEOTIDE SEQUENCE [LARGE SCALE GENOMIC DNA]</scope>
    <source>
        <strain evidence="2">EP-1</strain>
        <tissue evidence="2">Whole</tissue>
    </source>
</reference>
<dbReference type="Proteomes" id="UP001381693">
    <property type="component" value="Unassembled WGS sequence"/>
</dbReference>
<feature type="compositionally biased region" description="Pro residues" evidence="1">
    <location>
        <begin position="136"/>
        <end position="145"/>
    </location>
</feature>